<dbReference type="SUPFAM" id="SSF53850">
    <property type="entry name" value="Periplasmic binding protein-like II"/>
    <property type="match status" value="1"/>
</dbReference>
<dbReference type="PANTHER" id="PTHR35841:SF1">
    <property type="entry name" value="PHOSPHONATES-BINDING PERIPLASMIC PROTEIN"/>
    <property type="match status" value="1"/>
</dbReference>
<gene>
    <name evidence="1" type="ORF">GCM10007939_02290</name>
</gene>
<evidence type="ECO:0008006" key="3">
    <source>
        <dbReference type="Google" id="ProtNLM"/>
    </source>
</evidence>
<evidence type="ECO:0000313" key="1">
    <source>
        <dbReference type="EMBL" id="GLQ33946.1"/>
    </source>
</evidence>
<organism evidence="1 2">
    <name type="scientific">Amylibacter marinus</name>
    <dbReference type="NCBI Taxonomy" id="1475483"/>
    <lineage>
        <taxon>Bacteria</taxon>
        <taxon>Pseudomonadati</taxon>
        <taxon>Pseudomonadota</taxon>
        <taxon>Alphaproteobacteria</taxon>
        <taxon>Rhodobacterales</taxon>
        <taxon>Paracoccaceae</taxon>
        <taxon>Amylibacter</taxon>
    </lineage>
</organism>
<dbReference type="PANTHER" id="PTHR35841">
    <property type="entry name" value="PHOSPHONATES-BINDING PERIPLASMIC PROTEIN"/>
    <property type="match status" value="1"/>
</dbReference>
<comment type="caution">
    <text evidence="1">The sequence shown here is derived from an EMBL/GenBank/DDBJ whole genome shotgun (WGS) entry which is preliminary data.</text>
</comment>
<reference evidence="2" key="1">
    <citation type="journal article" date="2019" name="Int. J. Syst. Evol. Microbiol.">
        <title>The Global Catalogue of Microorganisms (GCM) 10K type strain sequencing project: providing services to taxonomists for standard genome sequencing and annotation.</title>
        <authorList>
            <consortium name="The Broad Institute Genomics Platform"/>
            <consortium name="The Broad Institute Genome Sequencing Center for Infectious Disease"/>
            <person name="Wu L."/>
            <person name="Ma J."/>
        </authorList>
    </citation>
    <scope>NUCLEOTIDE SEQUENCE [LARGE SCALE GENOMIC DNA]</scope>
    <source>
        <strain evidence="2">NBRC 110140</strain>
    </source>
</reference>
<proteinExistence type="predicted"/>
<dbReference type="Pfam" id="PF12974">
    <property type="entry name" value="Phosphonate-bd"/>
    <property type="match status" value="1"/>
</dbReference>
<evidence type="ECO:0000313" key="2">
    <source>
        <dbReference type="Proteomes" id="UP001156694"/>
    </source>
</evidence>
<dbReference type="Gene3D" id="3.40.190.10">
    <property type="entry name" value="Periplasmic binding protein-like II"/>
    <property type="match status" value="2"/>
</dbReference>
<name>A0ABQ5VRB9_9RHOB</name>
<protein>
    <recommendedName>
        <fullName evidence="3">Phosphonate transport system substrate-binding protein</fullName>
    </recommendedName>
</protein>
<dbReference type="EMBL" id="BSNN01000002">
    <property type="protein sequence ID" value="GLQ33946.1"/>
    <property type="molecule type" value="Genomic_DNA"/>
</dbReference>
<keyword evidence="2" id="KW-1185">Reference proteome</keyword>
<dbReference type="Proteomes" id="UP001156694">
    <property type="component" value="Unassembled WGS sequence"/>
</dbReference>
<sequence length="262" mass="28981">MAAAEIQLTFGTYTADKPTQTVQKFKPFLDYLSEKLSDQLQEPVKIKMQISGKYEQGIDELVNGTVDFSRFGPASYVSAKDRNTDIEIIAMESQNGKKTFKGIIAVHEDSDIQTLADLADRSFAFGDPLSTIGRYLAQSELIEAGIFEADLSDHAFLGRHDRVGTAVGKKDYDAGALKSSTFKKLQDKNVPIRKLVDFDNVTKPWIVRSDMDPRIVEAMRVVMLSATDKDVLKTVSKSGFIEGSDADYDDIRSAIAKSATFN</sequence>
<accession>A0ABQ5VRB9</accession>